<accession>A0ACB9PS14</accession>
<proteinExistence type="predicted"/>
<evidence type="ECO:0000313" key="2">
    <source>
        <dbReference type="Proteomes" id="UP000828941"/>
    </source>
</evidence>
<comment type="caution">
    <text evidence="1">The sequence shown here is derived from an EMBL/GenBank/DDBJ whole genome shotgun (WGS) entry which is preliminary data.</text>
</comment>
<sequence>MKCKIILVLFLAGILSGTGIQAGSRPSHDVIKLALKWPNTHCLTDHICRRTVPQYFIISSFWAEMDTGKKVENCETPYSLTDEKMDRHKADLLKFWPDLSTYNYQSSKKMWQNKWETRGSCFSDIMQPENYIVKALSLRQSHNMYQILTDGGVLANGRSYTTNKILGAIRKATRNLVDIVCDTDRVGNVYLSEIHQCLDSHGKEFVDCQNLAVSCDRDPIFPNALFTGKATETARNASLA</sequence>
<keyword evidence="2" id="KW-1185">Reference proteome</keyword>
<evidence type="ECO:0000313" key="1">
    <source>
        <dbReference type="EMBL" id="KAI4351303.1"/>
    </source>
</evidence>
<gene>
    <name evidence="1" type="ORF">L6164_005679</name>
</gene>
<organism evidence="1 2">
    <name type="scientific">Bauhinia variegata</name>
    <name type="common">Purple orchid tree</name>
    <name type="synonym">Phanera variegata</name>
    <dbReference type="NCBI Taxonomy" id="167791"/>
    <lineage>
        <taxon>Eukaryota</taxon>
        <taxon>Viridiplantae</taxon>
        <taxon>Streptophyta</taxon>
        <taxon>Embryophyta</taxon>
        <taxon>Tracheophyta</taxon>
        <taxon>Spermatophyta</taxon>
        <taxon>Magnoliopsida</taxon>
        <taxon>eudicotyledons</taxon>
        <taxon>Gunneridae</taxon>
        <taxon>Pentapetalae</taxon>
        <taxon>rosids</taxon>
        <taxon>fabids</taxon>
        <taxon>Fabales</taxon>
        <taxon>Fabaceae</taxon>
        <taxon>Cercidoideae</taxon>
        <taxon>Cercideae</taxon>
        <taxon>Bauhiniinae</taxon>
        <taxon>Bauhinia</taxon>
    </lineage>
</organism>
<dbReference type="Proteomes" id="UP000828941">
    <property type="component" value="Chromosome 3"/>
</dbReference>
<protein>
    <submittedName>
        <fullName evidence="1">Uncharacterized protein</fullName>
    </submittedName>
</protein>
<dbReference type="EMBL" id="CM039428">
    <property type="protein sequence ID" value="KAI4351303.1"/>
    <property type="molecule type" value="Genomic_DNA"/>
</dbReference>
<name>A0ACB9PS14_BAUVA</name>
<reference evidence="1 2" key="1">
    <citation type="journal article" date="2022" name="DNA Res.">
        <title>Chromosomal-level genome assembly of the orchid tree Bauhinia variegata (Leguminosae; Cercidoideae) supports the allotetraploid origin hypothesis of Bauhinia.</title>
        <authorList>
            <person name="Zhong Y."/>
            <person name="Chen Y."/>
            <person name="Zheng D."/>
            <person name="Pang J."/>
            <person name="Liu Y."/>
            <person name="Luo S."/>
            <person name="Meng S."/>
            <person name="Qian L."/>
            <person name="Wei D."/>
            <person name="Dai S."/>
            <person name="Zhou R."/>
        </authorList>
    </citation>
    <scope>NUCLEOTIDE SEQUENCE [LARGE SCALE GENOMIC DNA]</scope>
    <source>
        <strain evidence="1">BV-YZ2020</strain>
    </source>
</reference>